<accession>A0A6V7X1A1</accession>
<evidence type="ECO:0000313" key="2">
    <source>
        <dbReference type="EMBL" id="CAD2193054.1"/>
    </source>
</evidence>
<comment type="caution">
    <text evidence="2">The sequence shown here is derived from an EMBL/GenBank/DDBJ whole genome shotgun (WGS) entry which is preliminary data.</text>
</comment>
<dbReference type="Proteomes" id="UP000580250">
    <property type="component" value="Unassembled WGS sequence"/>
</dbReference>
<keyword evidence="1" id="KW-1133">Transmembrane helix</keyword>
<gene>
    <name evidence="2" type="ORF">MENT_LOCUS45983</name>
</gene>
<organism evidence="2 3">
    <name type="scientific">Meloidogyne enterolobii</name>
    <name type="common">Root-knot nematode worm</name>
    <name type="synonym">Meloidogyne mayaguensis</name>
    <dbReference type="NCBI Taxonomy" id="390850"/>
    <lineage>
        <taxon>Eukaryota</taxon>
        <taxon>Metazoa</taxon>
        <taxon>Ecdysozoa</taxon>
        <taxon>Nematoda</taxon>
        <taxon>Chromadorea</taxon>
        <taxon>Rhabditida</taxon>
        <taxon>Tylenchina</taxon>
        <taxon>Tylenchomorpha</taxon>
        <taxon>Tylenchoidea</taxon>
        <taxon>Meloidogynidae</taxon>
        <taxon>Meloidogyninae</taxon>
        <taxon>Meloidogyne</taxon>
    </lineage>
</organism>
<evidence type="ECO:0000256" key="1">
    <source>
        <dbReference type="SAM" id="Phobius"/>
    </source>
</evidence>
<protein>
    <submittedName>
        <fullName evidence="2">Uncharacterized protein</fullName>
    </submittedName>
</protein>
<evidence type="ECO:0000313" key="3">
    <source>
        <dbReference type="Proteomes" id="UP000580250"/>
    </source>
</evidence>
<name>A0A6V7X1A1_MELEN</name>
<reference evidence="2 3" key="1">
    <citation type="submission" date="2020-08" db="EMBL/GenBank/DDBJ databases">
        <authorList>
            <person name="Koutsovoulos G."/>
            <person name="Danchin GJ E."/>
        </authorList>
    </citation>
    <scope>NUCLEOTIDE SEQUENCE [LARGE SCALE GENOMIC DNA]</scope>
</reference>
<proteinExistence type="predicted"/>
<feature type="transmembrane region" description="Helical" evidence="1">
    <location>
        <begin position="6"/>
        <end position="25"/>
    </location>
</feature>
<sequence>MRQVKINIIFVGGISSFCLGLVVSVKDSDIRNLRFKYPAMCPGYLGSEYPAISRDPTTLFTVNERRF</sequence>
<keyword evidence="1" id="KW-0812">Transmembrane</keyword>
<dbReference type="AlphaFoldDB" id="A0A6V7X1A1"/>
<dbReference type="EMBL" id="CAJEWN010001000">
    <property type="protein sequence ID" value="CAD2193054.1"/>
    <property type="molecule type" value="Genomic_DNA"/>
</dbReference>
<keyword evidence="1" id="KW-0472">Membrane</keyword>